<reference evidence="4" key="1">
    <citation type="submission" date="2018-12" db="EMBL/GenBank/DDBJ databases">
        <title>Tengunoibacter tsumagoiensis gen. nov., sp. nov., Dictyobacter kobayashii sp. nov., D. alpinus sp. nov., and D. joshuensis sp. nov. and description of Dictyobacteraceae fam. nov. within the order Ktedonobacterales isolated from Tengu-no-mugimeshi.</title>
        <authorList>
            <person name="Wang C.M."/>
            <person name="Zheng Y."/>
            <person name="Sakai Y."/>
            <person name="Toyoda A."/>
            <person name="Minakuchi Y."/>
            <person name="Abe K."/>
            <person name="Yokota A."/>
            <person name="Yabe S."/>
        </authorList>
    </citation>
    <scope>NUCLEOTIDE SEQUENCE [LARGE SCALE GENOMIC DNA]</scope>
    <source>
        <strain evidence="4">Uno11</strain>
    </source>
</reference>
<evidence type="ECO:0000256" key="2">
    <source>
        <dbReference type="SAM" id="Phobius"/>
    </source>
</evidence>
<sequence>MAQATQETTMPKIEIVDQPDEQEETGKNSFRFTLPIILGLTLLGIFFLFRRKTQE</sequence>
<organism evidence="3 4">
    <name type="scientific">Dictyobacter kobayashii</name>
    <dbReference type="NCBI Taxonomy" id="2014872"/>
    <lineage>
        <taxon>Bacteria</taxon>
        <taxon>Bacillati</taxon>
        <taxon>Chloroflexota</taxon>
        <taxon>Ktedonobacteria</taxon>
        <taxon>Ktedonobacterales</taxon>
        <taxon>Dictyobacteraceae</taxon>
        <taxon>Dictyobacter</taxon>
    </lineage>
</organism>
<protein>
    <submittedName>
        <fullName evidence="3">Uncharacterized protein</fullName>
    </submittedName>
</protein>
<keyword evidence="2" id="KW-1133">Transmembrane helix</keyword>
<evidence type="ECO:0000313" key="3">
    <source>
        <dbReference type="EMBL" id="GCE17013.1"/>
    </source>
</evidence>
<evidence type="ECO:0000256" key="1">
    <source>
        <dbReference type="SAM" id="MobiDB-lite"/>
    </source>
</evidence>
<keyword evidence="2" id="KW-0812">Transmembrane</keyword>
<feature type="region of interest" description="Disordered" evidence="1">
    <location>
        <begin position="1"/>
        <end position="26"/>
    </location>
</feature>
<proteinExistence type="predicted"/>
<dbReference type="EMBL" id="BIFS01000001">
    <property type="protein sequence ID" value="GCE17013.1"/>
    <property type="molecule type" value="Genomic_DNA"/>
</dbReference>
<dbReference type="RefSeq" id="WP_161977084.1">
    <property type="nucleotide sequence ID" value="NZ_BIFS01000001.1"/>
</dbReference>
<accession>A0A402AD50</accession>
<keyword evidence="2" id="KW-0472">Membrane</keyword>
<keyword evidence="4" id="KW-1185">Reference proteome</keyword>
<dbReference type="Proteomes" id="UP000287188">
    <property type="component" value="Unassembled WGS sequence"/>
</dbReference>
<comment type="caution">
    <text evidence="3">The sequence shown here is derived from an EMBL/GenBank/DDBJ whole genome shotgun (WGS) entry which is preliminary data.</text>
</comment>
<evidence type="ECO:0000313" key="4">
    <source>
        <dbReference type="Proteomes" id="UP000287188"/>
    </source>
</evidence>
<feature type="transmembrane region" description="Helical" evidence="2">
    <location>
        <begin position="32"/>
        <end position="49"/>
    </location>
</feature>
<name>A0A402AD50_9CHLR</name>
<gene>
    <name evidence="3" type="ORF">KDK_08130</name>
</gene>
<dbReference type="AlphaFoldDB" id="A0A402AD50"/>